<dbReference type="Pfam" id="PF05685">
    <property type="entry name" value="Uma2"/>
    <property type="match status" value="1"/>
</dbReference>
<dbReference type="InterPro" id="IPR011335">
    <property type="entry name" value="Restrct_endonuc-II-like"/>
</dbReference>
<feature type="domain" description="Putative restriction endonuclease" evidence="1">
    <location>
        <begin position="13"/>
        <end position="168"/>
    </location>
</feature>
<comment type="caution">
    <text evidence="2">The sequence shown here is derived from an EMBL/GenBank/DDBJ whole genome shotgun (WGS) entry which is preliminary data.</text>
</comment>
<dbReference type="EMBL" id="JBHULN010000002">
    <property type="protein sequence ID" value="MFD2570159.1"/>
    <property type="molecule type" value="Genomic_DNA"/>
</dbReference>
<protein>
    <submittedName>
        <fullName evidence="2">Uma2 family endonuclease</fullName>
    </submittedName>
</protein>
<sequence>MEAVALRQLTYREFREMEFDDNDPFQYELLDGEIMKKNAPTPWHQRLSRLLLRQLDNHVTEKKLGEVFYAPIDVFLNDYNAPQPDLIFVSEVNKALITNDGIMYVPDLVVEIISPSSIRRDRFDKRDIYERFAIPEYWIADPQNQEIEVYSLAETGKYELYCIASVQDLVRGEGFTVKSKVLPALQIDIRSLF</sequence>
<dbReference type="GO" id="GO:0004519">
    <property type="term" value="F:endonuclease activity"/>
    <property type="evidence" value="ECO:0007669"/>
    <property type="project" value="UniProtKB-KW"/>
</dbReference>
<evidence type="ECO:0000259" key="1">
    <source>
        <dbReference type="Pfam" id="PF05685"/>
    </source>
</evidence>
<dbReference type="Gene3D" id="3.90.1570.10">
    <property type="entry name" value="tt1808, chain A"/>
    <property type="match status" value="1"/>
</dbReference>
<organism evidence="2 3">
    <name type="scientific">Spirosoma soli</name>
    <dbReference type="NCBI Taxonomy" id="1770529"/>
    <lineage>
        <taxon>Bacteria</taxon>
        <taxon>Pseudomonadati</taxon>
        <taxon>Bacteroidota</taxon>
        <taxon>Cytophagia</taxon>
        <taxon>Cytophagales</taxon>
        <taxon>Cytophagaceae</taxon>
        <taxon>Spirosoma</taxon>
    </lineage>
</organism>
<dbReference type="SUPFAM" id="SSF52980">
    <property type="entry name" value="Restriction endonuclease-like"/>
    <property type="match status" value="1"/>
</dbReference>
<accession>A0ABW5LZY2</accession>
<evidence type="ECO:0000313" key="3">
    <source>
        <dbReference type="Proteomes" id="UP001597469"/>
    </source>
</evidence>
<name>A0ABW5LZY2_9BACT</name>
<dbReference type="Proteomes" id="UP001597469">
    <property type="component" value="Unassembled WGS sequence"/>
</dbReference>
<dbReference type="CDD" id="cd06260">
    <property type="entry name" value="DUF820-like"/>
    <property type="match status" value="1"/>
</dbReference>
<reference evidence="3" key="1">
    <citation type="journal article" date="2019" name="Int. J. Syst. Evol. Microbiol.">
        <title>The Global Catalogue of Microorganisms (GCM) 10K type strain sequencing project: providing services to taxonomists for standard genome sequencing and annotation.</title>
        <authorList>
            <consortium name="The Broad Institute Genomics Platform"/>
            <consortium name="The Broad Institute Genome Sequencing Center for Infectious Disease"/>
            <person name="Wu L."/>
            <person name="Ma J."/>
        </authorList>
    </citation>
    <scope>NUCLEOTIDE SEQUENCE [LARGE SCALE GENOMIC DNA]</scope>
    <source>
        <strain evidence="3">KCTC 42805</strain>
    </source>
</reference>
<keyword evidence="2" id="KW-0540">Nuclease</keyword>
<dbReference type="PANTHER" id="PTHR35400">
    <property type="entry name" value="SLR1083 PROTEIN"/>
    <property type="match status" value="1"/>
</dbReference>
<dbReference type="InterPro" id="IPR012296">
    <property type="entry name" value="Nuclease_put_TT1808"/>
</dbReference>
<keyword evidence="2" id="KW-0378">Hydrolase</keyword>
<dbReference type="InterPro" id="IPR008538">
    <property type="entry name" value="Uma2"/>
</dbReference>
<gene>
    <name evidence="2" type="ORF">ACFSUS_05895</name>
</gene>
<dbReference type="RefSeq" id="WP_381520411.1">
    <property type="nucleotide sequence ID" value="NZ_JBHULN010000002.1"/>
</dbReference>
<keyword evidence="3" id="KW-1185">Reference proteome</keyword>
<proteinExistence type="predicted"/>
<dbReference type="PANTHER" id="PTHR35400:SF3">
    <property type="entry name" value="SLL1072 PROTEIN"/>
    <property type="match status" value="1"/>
</dbReference>
<keyword evidence="2" id="KW-0255">Endonuclease</keyword>
<evidence type="ECO:0000313" key="2">
    <source>
        <dbReference type="EMBL" id="MFD2570159.1"/>
    </source>
</evidence>